<dbReference type="EMBL" id="JAANIT010001217">
    <property type="protein sequence ID" value="KAG1541548.1"/>
    <property type="molecule type" value="Genomic_DNA"/>
</dbReference>
<dbReference type="Proteomes" id="UP000717996">
    <property type="component" value="Unassembled WGS sequence"/>
</dbReference>
<dbReference type="AlphaFoldDB" id="A0A9P7C911"/>
<gene>
    <name evidence="1" type="ORF">G6F51_007822</name>
</gene>
<sequence>MREISKYYNEESTMGEKINKPLIPKLKNYIVDTAQVINSNYKGPEVNLIHKRAATRTYEQLFTIQNGKLLAAGAQKLFEEAI</sequence>
<reference evidence="1" key="1">
    <citation type="journal article" date="2020" name="Microb. Genom.">
        <title>Genetic diversity of clinical and environmental Mucorales isolates obtained from an investigation of mucormycosis cases among solid organ transplant recipients.</title>
        <authorList>
            <person name="Nguyen M.H."/>
            <person name="Kaul D."/>
            <person name="Muto C."/>
            <person name="Cheng S.J."/>
            <person name="Richter R.A."/>
            <person name="Bruno V.M."/>
            <person name="Liu G."/>
            <person name="Beyhan S."/>
            <person name="Sundermann A.J."/>
            <person name="Mounaud S."/>
            <person name="Pasculle A.W."/>
            <person name="Nierman W.C."/>
            <person name="Driscoll E."/>
            <person name="Cumbie R."/>
            <person name="Clancy C.J."/>
            <person name="Dupont C.L."/>
        </authorList>
    </citation>
    <scope>NUCLEOTIDE SEQUENCE</scope>
    <source>
        <strain evidence="1">GL16</strain>
    </source>
</reference>
<evidence type="ECO:0000313" key="2">
    <source>
        <dbReference type="Proteomes" id="UP000717996"/>
    </source>
</evidence>
<evidence type="ECO:0000313" key="1">
    <source>
        <dbReference type="EMBL" id="KAG1541548.1"/>
    </source>
</evidence>
<comment type="caution">
    <text evidence="1">The sequence shown here is derived from an EMBL/GenBank/DDBJ whole genome shotgun (WGS) entry which is preliminary data.</text>
</comment>
<proteinExistence type="predicted"/>
<accession>A0A9P7C911</accession>
<dbReference type="OrthoDB" id="2276628at2759"/>
<name>A0A9P7C911_RHIOR</name>
<organism evidence="1 2">
    <name type="scientific">Rhizopus oryzae</name>
    <name type="common">Mucormycosis agent</name>
    <name type="synonym">Rhizopus arrhizus var. delemar</name>
    <dbReference type="NCBI Taxonomy" id="64495"/>
    <lineage>
        <taxon>Eukaryota</taxon>
        <taxon>Fungi</taxon>
        <taxon>Fungi incertae sedis</taxon>
        <taxon>Mucoromycota</taxon>
        <taxon>Mucoromycotina</taxon>
        <taxon>Mucoromycetes</taxon>
        <taxon>Mucorales</taxon>
        <taxon>Mucorineae</taxon>
        <taxon>Rhizopodaceae</taxon>
        <taxon>Rhizopus</taxon>
    </lineage>
</organism>
<protein>
    <submittedName>
        <fullName evidence="1">Uncharacterized protein</fullName>
    </submittedName>
</protein>